<keyword evidence="2" id="KW-0808">Transferase</keyword>
<dbReference type="CDD" id="cd06588">
    <property type="entry name" value="PhnB_like"/>
    <property type="match status" value="1"/>
</dbReference>
<dbReference type="PIRSF" id="PIRSF021700">
    <property type="entry name" value="3_dmu_93_MTrfase"/>
    <property type="match status" value="1"/>
</dbReference>
<accession>I0K5L2</accession>
<organism evidence="2 3">
    <name type="scientific">Fibrella aestuarina BUZ 2</name>
    <dbReference type="NCBI Taxonomy" id="1166018"/>
    <lineage>
        <taxon>Bacteria</taxon>
        <taxon>Pseudomonadati</taxon>
        <taxon>Bacteroidota</taxon>
        <taxon>Cytophagia</taxon>
        <taxon>Cytophagales</taxon>
        <taxon>Spirosomataceae</taxon>
        <taxon>Fibrella</taxon>
    </lineage>
</organism>
<protein>
    <submittedName>
        <fullName evidence="2">3-demethylubiquinone-9 3-methyltransferase</fullName>
    </submittedName>
</protein>
<dbReference type="RefSeq" id="WP_015330514.1">
    <property type="nucleotide sequence ID" value="NC_020054.1"/>
</dbReference>
<evidence type="ECO:0000259" key="1">
    <source>
        <dbReference type="Pfam" id="PF06983"/>
    </source>
</evidence>
<dbReference type="STRING" id="1166018.FAES_1405"/>
<dbReference type="Proteomes" id="UP000011058">
    <property type="component" value="Chromosome"/>
</dbReference>
<dbReference type="HOGENOM" id="CLU_046006_22_1_10"/>
<feature type="domain" description="PhnB-like" evidence="1">
    <location>
        <begin position="3"/>
        <end position="116"/>
    </location>
</feature>
<gene>
    <name evidence="2" type="ORF">FAES_1405</name>
</gene>
<sequence length="153" mass="16818">MSKITTFLTYNNQAEEAVRHYTAIFPNSEIKHISYYNEGGHLPEGTAMSVVFILNGQTYYALNAGSGFGFSEGMSLLVTCETQTEIDAYWQKLTEGGQPGPCGWLKDKFGVSWQVVPEGLDKLLQHSDPAKAKRVMAAMMKMSKLDVAALEAA</sequence>
<dbReference type="Gene3D" id="3.10.180.10">
    <property type="entry name" value="2,3-Dihydroxybiphenyl 1,2-Dioxygenase, domain 1"/>
    <property type="match status" value="1"/>
</dbReference>
<proteinExistence type="predicted"/>
<dbReference type="SUPFAM" id="SSF54593">
    <property type="entry name" value="Glyoxalase/Bleomycin resistance protein/Dihydroxybiphenyl dioxygenase"/>
    <property type="match status" value="1"/>
</dbReference>
<dbReference type="Pfam" id="PF06983">
    <property type="entry name" value="3-dmu-9_3-mt"/>
    <property type="match status" value="1"/>
</dbReference>
<dbReference type="InterPro" id="IPR009725">
    <property type="entry name" value="3_dmu_93_MTrfase"/>
</dbReference>
<reference evidence="2 3" key="1">
    <citation type="journal article" date="2012" name="J. Bacteriol.">
        <title>Genome Sequence of Fibrella aestuarina BUZ 2T, a Filamentous Marine Bacterium.</title>
        <authorList>
            <person name="Filippini M."/>
            <person name="Qi W."/>
            <person name="Blom J."/>
            <person name="Goesmann A."/>
            <person name="Smits T.H."/>
            <person name="Bagheri H.C."/>
        </authorList>
    </citation>
    <scope>NUCLEOTIDE SEQUENCE [LARGE SCALE GENOMIC DNA]</scope>
    <source>
        <strain evidence="3">BUZ 2T</strain>
    </source>
</reference>
<keyword evidence="3" id="KW-1185">Reference proteome</keyword>
<dbReference type="GO" id="GO:0008168">
    <property type="term" value="F:methyltransferase activity"/>
    <property type="evidence" value="ECO:0007669"/>
    <property type="project" value="UniProtKB-KW"/>
</dbReference>
<dbReference type="InterPro" id="IPR028973">
    <property type="entry name" value="PhnB-like"/>
</dbReference>
<dbReference type="eggNOG" id="COG3865">
    <property type="taxonomic scope" value="Bacteria"/>
</dbReference>
<dbReference type="KEGG" id="fae:FAES_1405"/>
<name>I0K5L2_9BACT</name>
<dbReference type="PATRIC" id="fig|1166018.3.peg.3136"/>
<dbReference type="PANTHER" id="PTHR33990">
    <property type="entry name" value="PROTEIN YJDN-RELATED"/>
    <property type="match status" value="1"/>
</dbReference>
<keyword evidence="2" id="KW-0489">Methyltransferase</keyword>
<keyword evidence="2" id="KW-0830">Ubiquinone</keyword>
<evidence type="ECO:0000313" key="2">
    <source>
        <dbReference type="EMBL" id="CCG99415.1"/>
    </source>
</evidence>
<dbReference type="AlphaFoldDB" id="I0K5L2"/>
<dbReference type="OrthoDB" id="9806473at2"/>
<dbReference type="InterPro" id="IPR029068">
    <property type="entry name" value="Glyas_Bleomycin-R_OHBP_Dase"/>
</dbReference>
<evidence type="ECO:0000313" key="3">
    <source>
        <dbReference type="Proteomes" id="UP000011058"/>
    </source>
</evidence>
<dbReference type="EMBL" id="HE796683">
    <property type="protein sequence ID" value="CCG99415.1"/>
    <property type="molecule type" value="Genomic_DNA"/>
</dbReference>
<dbReference type="GO" id="GO:0032259">
    <property type="term" value="P:methylation"/>
    <property type="evidence" value="ECO:0007669"/>
    <property type="project" value="UniProtKB-KW"/>
</dbReference>